<keyword evidence="2" id="KW-1185">Reference proteome</keyword>
<sequence>MPYSDAHKQSRISPRFLYESTVSAMLRELVRPYVSFPFSILSAMELSVGKENVWSHSIAPEILTMSHANSAPSDIRNLSSIRSQIDVLSSNCKLFSQYGSFL</sequence>
<dbReference type="InParanoid" id="A0A024FXM8"/>
<comment type="caution">
    <text evidence="1">The sequence shown here is derived from an EMBL/GenBank/DDBJ whole genome shotgun (WGS) entry which is preliminary data.</text>
</comment>
<gene>
    <name evidence="1" type="ORF">BN9_132830</name>
</gene>
<evidence type="ECO:0000313" key="1">
    <source>
        <dbReference type="EMBL" id="CCI11667.1"/>
    </source>
</evidence>
<evidence type="ECO:0000313" key="2">
    <source>
        <dbReference type="Proteomes" id="UP000053237"/>
    </source>
</evidence>
<dbReference type="Proteomes" id="UP000053237">
    <property type="component" value="Unassembled WGS sequence"/>
</dbReference>
<dbReference type="EMBL" id="CAIX01001489">
    <property type="protein sequence ID" value="CCI11667.1"/>
    <property type="molecule type" value="Genomic_DNA"/>
</dbReference>
<name>A0A024FXM8_9STRA</name>
<organism evidence="1 2">
    <name type="scientific">Albugo candida</name>
    <dbReference type="NCBI Taxonomy" id="65357"/>
    <lineage>
        <taxon>Eukaryota</taxon>
        <taxon>Sar</taxon>
        <taxon>Stramenopiles</taxon>
        <taxon>Oomycota</taxon>
        <taxon>Peronosporomycetes</taxon>
        <taxon>Albuginales</taxon>
        <taxon>Albuginaceae</taxon>
        <taxon>Albugo</taxon>
    </lineage>
</organism>
<accession>A0A024FXM8</accession>
<proteinExistence type="predicted"/>
<protein>
    <submittedName>
        <fullName evidence="1">Uncharacterized protein</fullName>
    </submittedName>
</protein>
<dbReference type="AlphaFoldDB" id="A0A024FXM8"/>
<reference evidence="1 2" key="1">
    <citation type="submission" date="2012-05" db="EMBL/GenBank/DDBJ databases">
        <title>Recombination and specialization in a pathogen metapopulation.</title>
        <authorList>
            <person name="Gardiner A."/>
            <person name="Kemen E."/>
            <person name="Schultz-Larsen T."/>
            <person name="MacLean D."/>
            <person name="Van Oosterhout C."/>
            <person name="Jones J.D.G."/>
        </authorList>
    </citation>
    <scope>NUCLEOTIDE SEQUENCE [LARGE SCALE GENOMIC DNA]</scope>
    <source>
        <strain evidence="1 2">Ac Nc2</strain>
    </source>
</reference>